<proteinExistence type="predicted"/>
<dbReference type="InterPro" id="IPR050266">
    <property type="entry name" value="AB_hydrolase_sf"/>
</dbReference>
<dbReference type="Pfam" id="PF12697">
    <property type="entry name" value="Abhydrolase_6"/>
    <property type="match status" value="1"/>
</dbReference>
<evidence type="ECO:0000313" key="3">
    <source>
        <dbReference type="EMBL" id="MDP4528702.1"/>
    </source>
</evidence>
<dbReference type="RefSeq" id="WP_305944820.1">
    <property type="nucleotide sequence ID" value="NZ_JAUZVY010000002.1"/>
</dbReference>
<protein>
    <submittedName>
        <fullName evidence="3">Alpha/beta hydrolase</fullName>
    </submittedName>
</protein>
<accession>A0ABT9GP12</accession>
<dbReference type="InterPro" id="IPR029058">
    <property type="entry name" value="AB_hydrolase_fold"/>
</dbReference>
<dbReference type="PROSITE" id="PS51257">
    <property type="entry name" value="PROKAR_LIPOPROTEIN"/>
    <property type="match status" value="1"/>
</dbReference>
<dbReference type="GO" id="GO:0016787">
    <property type="term" value="F:hydrolase activity"/>
    <property type="evidence" value="ECO:0007669"/>
    <property type="project" value="UniProtKB-KW"/>
</dbReference>
<dbReference type="Proteomes" id="UP001236258">
    <property type="component" value="Unassembled WGS sequence"/>
</dbReference>
<keyword evidence="4" id="KW-1185">Reference proteome</keyword>
<dbReference type="EMBL" id="JAUZVY010000002">
    <property type="protein sequence ID" value="MDP4528702.1"/>
    <property type="molecule type" value="Genomic_DNA"/>
</dbReference>
<feature type="chain" id="PRO_5045566105" evidence="1">
    <location>
        <begin position="28"/>
        <end position="300"/>
    </location>
</feature>
<comment type="caution">
    <text evidence="3">The sequence shown here is derived from an EMBL/GenBank/DDBJ whole genome shotgun (WGS) entry which is preliminary data.</text>
</comment>
<dbReference type="SUPFAM" id="SSF53474">
    <property type="entry name" value="alpha/beta-Hydrolases"/>
    <property type="match status" value="1"/>
</dbReference>
<feature type="domain" description="AB hydrolase-1" evidence="2">
    <location>
        <begin position="45"/>
        <end position="288"/>
    </location>
</feature>
<organism evidence="3 4">
    <name type="scientific">Alkalimonas delamerensis</name>
    <dbReference type="NCBI Taxonomy" id="265981"/>
    <lineage>
        <taxon>Bacteria</taxon>
        <taxon>Pseudomonadati</taxon>
        <taxon>Pseudomonadota</taxon>
        <taxon>Gammaproteobacteria</taxon>
        <taxon>Alkalimonas</taxon>
    </lineage>
</organism>
<feature type="signal peptide" evidence="1">
    <location>
        <begin position="1"/>
        <end position="27"/>
    </location>
</feature>
<sequence length="300" mass="33701">MKNSILYIYPIFLVLLLLLASASFACAAESKIEFKVEVSGSGKPIILIPGLISSGEVWNETVAALSDYQTHVFTMPGFAGVPAIMNEERYLTAFKQGIVGYIEYNKLSDVTLIGHSMGGFLSLWIAADSHPAIEKIIVVDALPFLAAAWNPQAQTGFNEASAQQYLNSFLEMDEEDEYAGRLMMARTMTADQAKWEMLAKWALDSDLRTEAWVVTEMMGIDLQNEVGNIQVPVLVMGAYQENPQFPAYTLERMEQIYSGQYQQVSDLQLKIAENSGHFIMYDKPEWMIEKMRTFLSKQNQ</sequence>
<evidence type="ECO:0000259" key="2">
    <source>
        <dbReference type="Pfam" id="PF12697"/>
    </source>
</evidence>
<keyword evidence="3" id="KW-0378">Hydrolase</keyword>
<keyword evidence="1" id="KW-0732">Signal</keyword>
<gene>
    <name evidence="3" type="ORF">Q3O59_06610</name>
</gene>
<evidence type="ECO:0000256" key="1">
    <source>
        <dbReference type="SAM" id="SignalP"/>
    </source>
</evidence>
<evidence type="ECO:0000313" key="4">
    <source>
        <dbReference type="Proteomes" id="UP001236258"/>
    </source>
</evidence>
<dbReference type="Gene3D" id="3.40.50.1820">
    <property type="entry name" value="alpha/beta hydrolase"/>
    <property type="match status" value="1"/>
</dbReference>
<reference evidence="3 4" key="1">
    <citation type="submission" date="2023-08" db="EMBL/GenBank/DDBJ databases">
        <authorList>
            <person name="Joshi A."/>
            <person name="Thite S."/>
        </authorList>
    </citation>
    <scope>NUCLEOTIDE SEQUENCE [LARGE SCALE GENOMIC DNA]</scope>
    <source>
        <strain evidence="3 4">1E1</strain>
    </source>
</reference>
<dbReference type="PANTHER" id="PTHR43798">
    <property type="entry name" value="MONOACYLGLYCEROL LIPASE"/>
    <property type="match status" value="1"/>
</dbReference>
<name>A0ABT9GP12_9GAMM</name>
<dbReference type="InterPro" id="IPR000073">
    <property type="entry name" value="AB_hydrolase_1"/>
</dbReference>